<keyword evidence="6" id="KW-0915">Sodium</keyword>
<feature type="transmembrane region" description="Helical" evidence="10">
    <location>
        <begin position="296"/>
        <end position="316"/>
    </location>
</feature>
<evidence type="ECO:0000259" key="11">
    <source>
        <dbReference type="Pfam" id="PF00999"/>
    </source>
</evidence>
<feature type="domain" description="Cation/H+ exchanger transmembrane" evidence="11">
    <location>
        <begin position="8"/>
        <end position="392"/>
    </location>
</feature>
<evidence type="ECO:0000313" key="13">
    <source>
        <dbReference type="Proteomes" id="UP000281498"/>
    </source>
</evidence>
<dbReference type="Gene3D" id="6.10.140.1330">
    <property type="match status" value="1"/>
</dbReference>
<evidence type="ECO:0000256" key="10">
    <source>
        <dbReference type="SAM" id="Phobius"/>
    </source>
</evidence>
<proteinExistence type="predicted"/>
<dbReference type="AlphaFoldDB" id="A0A3A9KA13"/>
<evidence type="ECO:0000256" key="9">
    <source>
        <dbReference type="ARBA" id="ARBA00023201"/>
    </source>
</evidence>
<evidence type="ECO:0000256" key="5">
    <source>
        <dbReference type="ARBA" id="ARBA00022989"/>
    </source>
</evidence>
<dbReference type="Proteomes" id="UP000281498">
    <property type="component" value="Unassembled WGS sequence"/>
</dbReference>
<dbReference type="GO" id="GO:0015386">
    <property type="term" value="F:potassium:proton antiporter activity"/>
    <property type="evidence" value="ECO:0007669"/>
    <property type="project" value="TreeGrafter"/>
</dbReference>
<evidence type="ECO:0000256" key="2">
    <source>
        <dbReference type="ARBA" id="ARBA00022448"/>
    </source>
</evidence>
<reference evidence="12 13" key="1">
    <citation type="submission" date="2017-10" db="EMBL/GenBank/DDBJ databases">
        <title>Bacillus sp. nov., a halophilic bacterium isolated from a Keqin Lake.</title>
        <authorList>
            <person name="Wang H."/>
        </authorList>
    </citation>
    <scope>NUCLEOTIDE SEQUENCE [LARGE SCALE GENOMIC DNA]</scope>
    <source>
        <strain evidence="12 13">KCTC 13187</strain>
    </source>
</reference>
<gene>
    <name evidence="12" type="ORF">CR203_08370</name>
</gene>
<dbReference type="OrthoDB" id="9809206at2"/>
<sequence>MSVSITIVLLFIGYIIFAIDKKQEDLPVPPILVIIGIGLFFVPFFSEVEVTKEMIYHVFLPALLFISAYQFPFADLKKHAGIITFLATAGTLLMVVILGGIIYAVSLPFISLSFVGAMLIASILTPSDPVSVVSVLKKSAKDNLIADVVEGESLLNDGTSIVIFTCILGIFMQTQSLSPVAFVGDFLYVSLGGVAIGLVFGWLFSQAIHFTHHKEYQVMLSIILAYGSFHIAEHFGVSGVLATVFAGIVLSFEFGNLIKEKHFREALDGFWGIVEISILSILFLVIGIVSADYLFFDYWGLAIIIFIASLLVRFLIITGSTQLIPAWNKKVSLKESVLISWSGLKGSVSIFLILSLQVGSSQEIDVIISITFAVVLMSLIIQSIGVHPLAKKLL</sequence>
<evidence type="ECO:0000256" key="4">
    <source>
        <dbReference type="ARBA" id="ARBA00022692"/>
    </source>
</evidence>
<keyword evidence="2" id="KW-0813">Transport</keyword>
<feature type="transmembrane region" description="Helical" evidence="10">
    <location>
        <begin position="105"/>
        <end position="124"/>
    </location>
</feature>
<dbReference type="InterPro" id="IPR006153">
    <property type="entry name" value="Cation/H_exchanger_TM"/>
</dbReference>
<dbReference type="PANTHER" id="PTHR10110:SF86">
    <property type="entry name" value="SODIUM_HYDROGEN EXCHANGER 7"/>
    <property type="match status" value="1"/>
</dbReference>
<feature type="transmembrane region" description="Helical" evidence="10">
    <location>
        <begin position="238"/>
        <end position="258"/>
    </location>
</feature>
<keyword evidence="8 10" id="KW-0472">Membrane</keyword>
<keyword evidence="9" id="KW-0739">Sodium transport</keyword>
<dbReference type="GO" id="GO:0051453">
    <property type="term" value="P:regulation of intracellular pH"/>
    <property type="evidence" value="ECO:0007669"/>
    <property type="project" value="TreeGrafter"/>
</dbReference>
<dbReference type="InterPro" id="IPR018422">
    <property type="entry name" value="Cation/H_exchanger_CPA1"/>
</dbReference>
<protein>
    <submittedName>
        <fullName evidence="12">Sodium:proton antiporter</fullName>
    </submittedName>
</protein>
<dbReference type="GO" id="GO:0098719">
    <property type="term" value="P:sodium ion import across plasma membrane"/>
    <property type="evidence" value="ECO:0007669"/>
    <property type="project" value="TreeGrafter"/>
</dbReference>
<keyword evidence="13" id="KW-1185">Reference proteome</keyword>
<keyword evidence="3" id="KW-1003">Cell membrane</keyword>
<comment type="subcellular location">
    <subcellularLocation>
        <location evidence="1">Cell membrane</location>
        <topology evidence="1">Multi-pass membrane protein</topology>
    </subcellularLocation>
</comment>
<feature type="transmembrane region" description="Helical" evidence="10">
    <location>
        <begin position="337"/>
        <end position="360"/>
    </location>
</feature>
<evidence type="ECO:0000256" key="7">
    <source>
        <dbReference type="ARBA" id="ARBA00023065"/>
    </source>
</evidence>
<name>A0A3A9KA13_9BACI</name>
<keyword evidence="7" id="KW-0406">Ion transport</keyword>
<feature type="transmembrane region" description="Helical" evidence="10">
    <location>
        <begin position="79"/>
        <end position="98"/>
    </location>
</feature>
<dbReference type="PANTHER" id="PTHR10110">
    <property type="entry name" value="SODIUM/HYDROGEN EXCHANGER"/>
    <property type="match status" value="1"/>
</dbReference>
<dbReference type="EMBL" id="PDOE01000003">
    <property type="protein sequence ID" value="RKL67372.1"/>
    <property type="molecule type" value="Genomic_DNA"/>
</dbReference>
<feature type="transmembrane region" description="Helical" evidence="10">
    <location>
        <begin position="366"/>
        <end position="390"/>
    </location>
</feature>
<evidence type="ECO:0000256" key="1">
    <source>
        <dbReference type="ARBA" id="ARBA00004651"/>
    </source>
</evidence>
<dbReference type="GO" id="GO:0005886">
    <property type="term" value="C:plasma membrane"/>
    <property type="evidence" value="ECO:0007669"/>
    <property type="project" value="UniProtKB-SubCell"/>
</dbReference>
<feature type="transmembrane region" description="Helical" evidence="10">
    <location>
        <begin position="186"/>
        <end position="204"/>
    </location>
</feature>
<dbReference type="GO" id="GO:0015385">
    <property type="term" value="F:sodium:proton antiporter activity"/>
    <property type="evidence" value="ECO:0007669"/>
    <property type="project" value="InterPro"/>
</dbReference>
<organism evidence="12 13">
    <name type="scientific">Salipaludibacillus neizhouensis</name>
    <dbReference type="NCBI Taxonomy" id="885475"/>
    <lineage>
        <taxon>Bacteria</taxon>
        <taxon>Bacillati</taxon>
        <taxon>Bacillota</taxon>
        <taxon>Bacilli</taxon>
        <taxon>Bacillales</taxon>
        <taxon>Bacillaceae</taxon>
    </lineage>
</organism>
<keyword evidence="4 10" id="KW-0812">Transmembrane</keyword>
<dbReference type="RefSeq" id="WP_110935464.1">
    <property type="nucleotide sequence ID" value="NZ_KZ614146.1"/>
</dbReference>
<evidence type="ECO:0000256" key="6">
    <source>
        <dbReference type="ARBA" id="ARBA00023053"/>
    </source>
</evidence>
<accession>A0A3A9KA13</accession>
<dbReference type="Pfam" id="PF00999">
    <property type="entry name" value="Na_H_Exchanger"/>
    <property type="match status" value="1"/>
</dbReference>
<feature type="transmembrane region" description="Helical" evidence="10">
    <location>
        <begin position="270"/>
        <end position="290"/>
    </location>
</feature>
<comment type="caution">
    <text evidence="12">The sequence shown here is derived from an EMBL/GenBank/DDBJ whole genome shotgun (WGS) entry which is preliminary data.</text>
</comment>
<evidence type="ECO:0000313" key="12">
    <source>
        <dbReference type="EMBL" id="RKL67372.1"/>
    </source>
</evidence>
<keyword evidence="5 10" id="KW-1133">Transmembrane helix</keyword>
<evidence type="ECO:0000256" key="3">
    <source>
        <dbReference type="ARBA" id="ARBA00022475"/>
    </source>
</evidence>
<evidence type="ECO:0000256" key="8">
    <source>
        <dbReference type="ARBA" id="ARBA00023136"/>
    </source>
</evidence>
<feature type="transmembrane region" description="Helical" evidence="10">
    <location>
        <begin position="54"/>
        <end position="73"/>
    </location>
</feature>
<feature type="transmembrane region" description="Helical" evidence="10">
    <location>
        <begin position="28"/>
        <end position="45"/>
    </location>
</feature>